<dbReference type="PANTHER" id="PTHR11215:SF1">
    <property type="entry name" value="MYG1 EXONUCLEASE"/>
    <property type="match status" value="1"/>
</dbReference>
<dbReference type="Pfam" id="PF03690">
    <property type="entry name" value="MYG1_exonuc"/>
    <property type="match status" value="1"/>
</dbReference>
<dbReference type="PANTHER" id="PTHR11215">
    <property type="entry name" value="METAL DEPENDENT HYDROLASE - RELATED"/>
    <property type="match status" value="1"/>
</dbReference>
<comment type="similarity">
    <text evidence="1">Belongs to the MYG1 family.</text>
</comment>
<protein>
    <submittedName>
        <fullName evidence="2">MYG1 protein, putative</fullName>
    </submittedName>
</protein>
<sequence>MSLTLSEFDYYVRNTIDVHLAAKSKFEEVYRNRFNVHESGLVIETPRGMPFVHLLHSLEEKELTPVEKRVAFYITYDDATKQFRCSCIREADQQFTSRRPFPKRLCGLRDEDLVEASGIDGLTFIHRAGFTCGGLTKQSILELINLTLKEG</sequence>
<gene>
    <name evidence="2" type="primary">BBOV_III009410</name>
</gene>
<dbReference type="VEuPathDB" id="PiroplasmaDB:BBOV_III009410"/>
<dbReference type="GO" id="GO:0005634">
    <property type="term" value="C:nucleus"/>
    <property type="evidence" value="ECO:0007669"/>
    <property type="project" value="TreeGrafter"/>
</dbReference>
<evidence type="ECO:0000256" key="1">
    <source>
        <dbReference type="ARBA" id="ARBA00010105"/>
    </source>
</evidence>
<dbReference type="AlphaFoldDB" id="S6C7Y8"/>
<reference evidence="2" key="1">
    <citation type="journal article" date="2014" name="BMC Genomics">
        <title>The Babesia bovis gene and promoter model: an update from full-length EST analysis.</title>
        <authorList>
            <person name="Yamagishi J."/>
            <person name="Wakaguri H."/>
            <person name="Yokoyama N."/>
            <person name="Yamashita R."/>
            <person name="Suzuki Y."/>
            <person name="Xuan X."/>
            <person name="Igarashi I."/>
        </authorList>
    </citation>
    <scope>NUCLEOTIDE SEQUENCE</scope>
    <source>
        <strain evidence="2">Texas</strain>
    </source>
</reference>
<accession>S6C7Y8</accession>
<proteinExistence type="evidence at transcript level"/>
<dbReference type="InterPro" id="IPR003226">
    <property type="entry name" value="MYG1_exonuclease"/>
</dbReference>
<dbReference type="GO" id="GO:0005737">
    <property type="term" value="C:cytoplasm"/>
    <property type="evidence" value="ECO:0007669"/>
    <property type="project" value="TreeGrafter"/>
</dbReference>
<organism evidence="2">
    <name type="scientific">Babesia bovis</name>
    <dbReference type="NCBI Taxonomy" id="5865"/>
    <lineage>
        <taxon>Eukaryota</taxon>
        <taxon>Sar</taxon>
        <taxon>Alveolata</taxon>
        <taxon>Apicomplexa</taxon>
        <taxon>Aconoidasida</taxon>
        <taxon>Piroplasmida</taxon>
        <taxon>Babesiidae</taxon>
        <taxon>Babesia</taxon>
    </lineage>
</organism>
<evidence type="ECO:0000313" key="2">
    <source>
        <dbReference type="EMBL" id="BAN64520.1"/>
    </source>
</evidence>
<name>S6C7Y8_BABBO</name>
<dbReference type="EMBL" id="AK440726">
    <property type="protein sequence ID" value="BAN64520.1"/>
    <property type="molecule type" value="mRNA"/>
</dbReference>